<dbReference type="Proteomes" id="UP000060345">
    <property type="component" value="Chromosome 1"/>
</dbReference>
<gene>
    <name evidence="3" type="ORF">ADJ77_06200</name>
    <name evidence="4" type="ORF">J5A51_05915</name>
</gene>
<evidence type="ECO:0000313" key="3">
    <source>
        <dbReference type="EMBL" id="AKU69384.1"/>
    </source>
</evidence>
<evidence type="ECO:0000256" key="1">
    <source>
        <dbReference type="SAM" id="Phobius"/>
    </source>
</evidence>
<organism evidence="3 5">
    <name type="scientific">Prevotella fusca JCM 17724</name>
    <dbReference type="NCBI Taxonomy" id="1236517"/>
    <lineage>
        <taxon>Bacteria</taxon>
        <taxon>Pseudomonadati</taxon>
        <taxon>Bacteroidota</taxon>
        <taxon>Bacteroidia</taxon>
        <taxon>Bacteroidales</taxon>
        <taxon>Prevotellaceae</taxon>
        <taxon>Prevotella</taxon>
    </lineage>
</organism>
<dbReference type="OrthoDB" id="9809782at2"/>
<name>A0A0K1NJX3_9BACT</name>
<dbReference type="EMBL" id="CP012074">
    <property type="protein sequence ID" value="AKU69384.1"/>
    <property type="molecule type" value="Genomic_DNA"/>
</dbReference>
<reference evidence="3 5" key="1">
    <citation type="submission" date="2015-07" db="EMBL/GenBank/DDBJ databases">
        <authorList>
            <person name="Noorani M."/>
        </authorList>
    </citation>
    <scope>NUCLEOTIDE SEQUENCE [LARGE SCALE GENOMIC DNA]</scope>
    <source>
        <strain evidence="3 5">W1435</strain>
    </source>
</reference>
<evidence type="ECO:0000313" key="6">
    <source>
        <dbReference type="Proteomes" id="UP000682005"/>
    </source>
</evidence>
<feature type="domain" description="Acyltransferase 3" evidence="2">
    <location>
        <begin position="14"/>
        <end position="322"/>
    </location>
</feature>
<keyword evidence="1" id="KW-0812">Transmembrane</keyword>
<dbReference type="Proteomes" id="UP000682005">
    <property type="component" value="Chromosome 1"/>
</dbReference>
<keyword evidence="4" id="KW-0012">Acyltransferase</keyword>
<proteinExistence type="predicted"/>
<dbReference type="PANTHER" id="PTHR37312:SF1">
    <property type="entry name" value="MEMBRANE-BOUND ACYLTRANSFERASE YKRP-RELATED"/>
    <property type="match status" value="1"/>
</dbReference>
<keyword evidence="6" id="KW-1185">Reference proteome</keyword>
<keyword evidence="4" id="KW-0808">Transferase</keyword>
<dbReference type="AlphaFoldDB" id="A0A0K1NJX3"/>
<dbReference type="eggNOG" id="ENOG5033QXP">
    <property type="taxonomic scope" value="Bacteria"/>
</dbReference>
<dbReference type="GO" id="GO:0016747">
    <property type="term" value="F:acyltransferase activity, transferring groups other than amino-acyl groups"/>
    <property type="evidence" value="ECO:0007669"/>
    <property type="project" value="InterPro"/>
</dbReference>
<protein>
    <submittedName>
        <fullName evidence="4">Acyltransferase</fullName>
    </submittedName>
</protein>
<dbReference type="InterPro" id="IPR052734">
    <property type="entry name" value="Nod_factor_acetyltransferase"/>
</dbReference>
<keyword evidence="1" id="KW-0472">Membrane</keyword>
<feature type="transmembrane region" description="Helical" evidence="1">
    <location>
        <begin position="237"/>
        <end position="256"/>
    </location>
</feature>
<reference evidence="4 6" key="2">
    <citation type="submission" date="2021-03" db="EMBL/GenBank/DDBJ databases">
        <title>Human Oral Microbial Genomes.</title>
        <authorList>
            <person name="Johnston C.D."/>
            <person name="Chen T."/>
            <person name="Dewhirst F.E."/>
        </authorList>
    </citation>
    <scope>NUCLEOTIDE SEQUENCE [LARGE SCALE GENOMIC DNA]</scope>
    <source>
        <strain evidence="4 6">W1435</strain>
    </source>
</reference>
<feature type="transmembrane region" description="Helical" evidence="1">
    <location>
        <begin position="44"/>
        <end position="62"/>
    </location>
</feature>
<dbReference type="KEGG" id="pfus:ADJ77_06200"/>
<feature type="transmembrane region" description="Helical" evidence="1">
    <location>
        <begin position="304"/>
        <end position="325"/>
    </location>
</feature>
<dbReference type="PANTHER" id="PTHR37312">
    <property type="entry name" value="MEMBRANE-BOUND ACYLTRANSFERASE YKRP-RELATED"/>
    <property type="match status" value="1"/>
</dbReference>
<feature type="transmembrane region" description="Helical" evidence="1">
    <location>
        <begin position="20"/>
        <end position="38"/>
    </location>
</feature>
<dbReference type="EMBL" id="CP072370">
    <property type="protein sequence ID" value="QUB87016.1"/>
    <property type="molecule type" value="Genomic_DNA"/>
</dbReference>
<keyword evidence="1" id="KW-1133">Transmembrane helix</keyword>
<dbReference type="RefSeq" id="WP_025077679.1">
    <property type="nucleotide sequence ID" value="NZ_BAKO01000003.1"/>
</dbReference>
<evidence type="ECO:0000313" key="5">
    <source>
        <dbReference type="Proteomes" id="UP000060345"/>
    </source>
</evidence>
<evidence type="ECO:0000313" key="4">
    <source>
        <dbReference type="EMBL" id="QUB87016.1"/>
    </source>
</evidence>
<feature type="transmembrane region" description="Helical" evidence="1">
    <location>
        <begin position="168"/>
        <end position="190"/>
    </location>
</feature>
<feature type="transmembrane region" description="Helical" evidence="1">
    <location>
        <begin position="121"/>
        <end position="138"/>
    </location>
</feature>
<sequence length="342" mass="38961">MIIQMHKPKPRMEELDFLKCVFITLMIAFHLAYIGDTYPVAKQLVYTFHMPGFLLVSGYLFNVKKPWTAFGKTLLWIFLPYVIMESSYTVMASLLPVREHIDHLTAGVLIDHIFLHPMGPYWYLHTLMLCGICYYIAFRKPEGGFSSALKQEKPLLPTKMMSWENQVLLGRFTLFALFLWLLSHGCGLLSTANAAYFLVGAIVRQAVGNFRQAFPGRWWTAGLLMVWCIDPSHYDKASFAGACVVFLVISSLLWVYQLGIPQSLRNLFLFIGRNTLPLLLFSPIFTILAKYYQPLLLRIEPTGMFFMVVSVVFAIAGSFGITWLMDATGVSRLFFGKEGLNK</sequence>
<dbReference type="InterPro" id="IPR002656">
    <property type="entry name" value="Acyl_transf_3_dom"/>
</dbReference>
<accession>A0A0K1NJX3</accession>
<feature type="transmembrane region" description="Helical" evidence="1">
    <location>
        <begin position="268"/>
        <end position="292"/>
    </location>
</feature>
<dbReference type="Pfam" id="PF01757">
    <property type="entry name" value="Acyl_transf_3"/>
    <property type="match status" value="1"/>
</dbReference>
<feature type="transmembrane region" description="Helical" evidence="1">
    <location>
        <begin position="74"/>
        <end position="95"/>
    </location>
</feature>
<evidence type="ECO:0000259" key="2">
    <source>
        <dbReference type="Pfam" id="PF01757"/>
    </source>
</evidence>